<dbReference type="PROSITE" id="PS50003">
    <property type="entry name" value="PH_DOMAIN"/>
    <property type="match status" value="1"/>
</dbReference>
<dbReference type="EMBL" id="VJMJ01000215">
    <property type="protein sequence ID" value="KAF0726461.1"/>
    <property type="molecule type" value="Genomic_DNA"/>
</dbReference>
<dbReference type="InterPro" id="IPR001849">
    <property type="entry name" value="PH_domain"/>
</dbReference>
<name>A0A6G0WH21_9STRA</name>
<gene>
    <name evidence="2" type="ORF">Ae201684_015275</name>
</gene>
<dbReference type="PANTHER" id="PTHR14336">
    <property type="entry name" value="TANDEM PH DOMAIN CONTAINING PROTEIN"/>
    <property type="match status" value="1"/>
</dbReference>
<protein>
    <recommendedName>
        <fullName evidence="1">PH domain-containing protein</fullName>
    </recommendedName>
</protein>
<proteinExistence type="predicted"/>
<dbReference type="VEuPathDB" id="FungiDB:AeMF1_013907"/>
<dbReference type="InterPro" id="IPR011993">
    <property type="entry name" value="PH-like_dom_sf"/>
</dbReference>
<feature type="domain" description="PH" evidence="1">
    <location>
        <begin position="1"/>
        <end position="108"/>
    </location>
</feature>
<dbReference type="InterPro" id="IPR051707">
    <property type="entry name" value="PI-Interact_SigTrans_Reg"/>
</dbReference>
<dbReference type="Pfam" id="PF00169">
    <property type="entry name" value="PH"/>
    <property type="match status" value="1"/>
</dbReference>
<keyword evidence="3" id="KW-1185">Reference proteome</keyword>
<dbReference type="Proteomes" id="UP000481153">
    <property type="component" value="Unassembled WGS sequence"/>
</dbReference>
<dbReference type="AlphaFoldDB" id="A0A6G0WH21"/>
<organism evidence="2 3">
    <name type="scientific">Aphanomyces euteiches</name>
    <dbReference type="NCBI Taxonomy" id="100861"/>
    <lineage>
        <taxon>Eukaryota</taxon>
        <taxon>Sar</taxon>
        <taxon>Stramenopiles</taxon>
        <taxon>Oomycota</taxon>
        <taxon>Saprolegniomycetes</taxon>
        <taxon>Saprolegniales</taxon>
        <taxon>Verrucalvaceae</taxon>
        <taxon>Aphanomyces</taxon>
    </lineage>
</organism>
<dbReference type="PANTHER" id="PTHR14336:SF8">
    <property type="entry name" value="PROTEIN OPY1"/>
    <property type="match status" value="1"/>
</dbReference>
<evidence type="ECO:0000259" key="1">
    <source>
        <dbReference type="PROSITE" id="PS50003"/>
    </source>
</evidence>
<evidence type="ECO:0000313" key="2">
    <source>
        <dbReference type="EMBL" id="KAF0726461.1"/>
    </source>
</evidence>
<dbReference type="SMART" id="SM00233">
    <property type="entry name" value="PH"/>
    <property type="match status" value="1"/>
</dbReference>
<evidence type="ECO:0000313" key="3">
    <source>
        <dbReference type="Proteomes" id="UP000481153"/>
    </source>
</evidence>
<dbReference type="Gene3D" id="2.30.29.30">
    <property type="entry name" value="Pleckstrin-homology domain (PH domain)/Phosphotyrosine-binding domain (PTB)"/>
    <property type="match status" value="1"/>
</dbReference>
<reference evidence="2 3" key="1">
    <citation type="submission" date="2019-07" db="EMBL/GenBank/DDBJ databases">
        <title>Genomics analysis of Aphanomyces spp. identifies a new class of oomycete effector associated with host adaptation.</title>
        <authorList>
            <person name="Gaulin E."/>
        </authorList>
    </citation>
    <scope>NUCLEOTIDE SEQUENCE [LARGE SCALE GENOMIC DNA]</scope>
    <source>
        <strain evidence="2 3">ATCC 201684</strain>
    </source>
</reference>
<accession>A0A6G0WH21</accession>
<comment type="caution">
    <text evidence="2">The sequence shown here is derived from an EMBL/GenBank/DDBJ whole genome shotgun (WGS) entry which is preliminary data.</text>
</comment>
<dbReference type="SUPFAM" id="SSF50729">
    <property type="entry name" value="PH domain-like"/>
    <property type="match status" value="1"/>
</dbReference>
<sequence>MELKRGVLYKRGAGGFLKRKNWKRRYFVLRDDEIRYFDTHNGCQKGTIKLQGCSKSVEIQPADCHKTGNSASTEWRIAINTPTRRFFISTATEFEMYEWAEALQYAIELANDAQACRSTLSTSADECFQEG</sequence>